<evidence type="ECO:0000256" key="5">
    <source>
        <dbReference type="SAM" id="MobiDB-lite"/>
    </source>
</evidence>
<feature type="compositionally biased region" description="Basic and acidic residues" evidence="5">
    <location>
        <begin position="130"/>
        <end position="145"/>
    </location>
</feature>
<dbReference type="EMBL" id="VSWC01000093">
    <property type="protein sequence ID" value="KAA1089357.1"/>
    <property type="molecule type" value="Genomic_DNA"/>
</dbReference>
<dbReference type="PROSITE" id="PS51073">
    <property type="entry name" value="RPEL"/>
    <property type="match status" value="2"/>
</dbReference>
<evidence type="ECO:0000256" key="2">
    <source>
        <dbReference type="ARBA" id="ARBA00022737"/>
    </source>
</evidence>
<dbReference type="Pfam" id="PF02755">
    <property type="entry name" value="RPEL"/>
    <property type="match status" value="2"/>
</dbReference>
<evidence type="ECO:0000313" key="7">
    <source>
        <dbReference type="Proteomes" id="UP000324748"/>
    </source>
</evidence>
<dbReference type="SMART" id="SM00707">
    <property type="entry name" value="RPEL"/>
    <property type="match status" value="2"/>
</dbReference>
<dbReference type="AlphaFoldDB" id="A0A5B0NJD6"/>
<sequence length="161" mass="17619">MLYVIESNPWTYVVKFSGRPEIKISFPNPTWESSGSPATSVTPKVLEIDPAKGPETTATPPPTAVEQGAPIDTSDIGLSETEKTRKLEKLLAERPDKTELIEKNVLKPGNLDPSLQAKQAELSKNQLEDKLNAALAHRPEPEKLVQEGILTEEETSALKAH</sequence>
<dbReference type="InterPro" id="IPR004018">
    <property type="entry name" value="RPEL_repeat"/>
</dbReference>
<evidence type="ECO:0000256" key="3">
    <source>
        <dbReference type="ARBA" id="ARBA00023242"/>
    </source>
</evidence>
<dbReference type="GO" id="GO:0005634">
    <property type="term" value="C:nucleus"/>
    <property type="evidence" value="ECO:0007669"/>
    <property type="project" value="UniProtKB-SubCell"/>
</dbReference>
<feature type="repeat" description="RPEL" evidence="4">
    <location>
        <begin position="129"/>
        <end position="154"/>
    </location>
</feature>
<dbReference type="PANTHER" id="PTHR22793">
    <property type="entry name" value="MYOCARDIN-RELATED TRANSCRIPTION FACTOR-RELATED"/>
    <property type="match status" value="1"/>
</dbReference>
<dbReference type="GO" id="GO:0003713">
    <property type="term" value="F:transcription coactivator activity"/>
    <property type="evidence" value="ECO:0007669"/>
    <property type="project" value="TreeGrafter"/>
</dbReference>
<keyword evidence="2" id="KW-0677">Repeat</keyword>
<proteinExistence type="predicted"/>
<name>A0A5B0NJD6_PUCGR</name>
<feature type="repeat" description="RPEL" evidence="4">
    <location>
        <begin position="85"/>
        <end position="110"/>
    </location>
</feature>
<keyword evidence="7" id="KW-1185">Reference proteome</keyword>
<evidence type="ECO:0000256" key="4">
    <source>
        <dbReference type="PROSITE-ProRule" id="PRU00401"/>
    </source>
</evidence>
<accession>A0A5B0NJD6</accession>
<dbReference type="GO" id="GO:0045944">
    <property type="term" value="P:positive regulation of transcription by RNA polymerase II"/>
    <property type="evidence" value="ECO:0007669"/>
    <property type="project" value="TreeGrafter"/>
</dbReference>
<comment type="caution">
    <text evidence="6">The sequence shown here is derived from an EMBL/GenBank/DDBJ whole genome shotgun (WGS) entry which is preliminary data.</text>
</comment>
<dbReference type="Gene3D" id="6.10.150.10">
    <property type="match status" value="1"/>
</dbReference>
<protein>
    <submittedName>
        <fullName evidence="6">Uncharacterized protein</fullName>
    </submittedName>
</protein>
<dbReference type="Proteomes" id="UP000324748">
    <property type="component" value="Unassembled WGS sequence"/>
</dbReference>
<keyword evidence="3" id="KW-0539">Nucleus</keyword>
<dbReference type="PANTHER" id="PTHR22793:SF12">
    <property type="entry name" value="MYOCARDIN-RELATED TRANSCRIPTION FACTOR, ISOFORM H"/>
    <property type="match status" value="1"/>
</dbReference>
<dbReference type="OrthoDB" id="2505784at2759"/>
<reference evidence="6 7" key="1">
    <citation type="submission" date="2019-05" db="EMBL/GenBank/DDBJ databases">
        <title>Emergence of the Ug99 lineage of the wheat stem rust pathogen through somatic hybridization.</title>
        <authorList>
            <person name="Li F."/>
            <person name="Upadhyaya N.M."/>
            <person name="Sperschneider J."/>
            <person name="Matny O."/>
            <person name="Nguyen-Phuc H."/>
            <person name="Mago R."/>
            <person name="Raley C."/>
            <person name="Miller M.E."/>
            <person name="Silverstein K.A.T."/>
            <person name="Henningsen E."/>
            <person name="Hirsch C.D."/>
            <person name="Visser B."/>
            <person name="Pretorius Z.A."/>
            <person name="Steffenson B.J."/>
            <person name="Schwessinger B."/>
            <person name="Dodds P.N."/>
            <person name="Figueroa M."/>
        </authorList>
    </citation>
    <scope>NUCLEOTIDE SEQUENCE [LARGE SCALE GENOMIC DNA]</scope>
    <source>
        <strain evidence="6">21-0</strain>
    </source>
</reference>
<evidence type="ECO:0000256" key="1">
    <source>
        <dbReference type="ARBA" id="ARBA00004123"/>
    </source>
</evidence>
<gene>
    <name evidence="6" type="ORF">PGT21_015345</name>
</gene>
<feature type="region of interest" description="Disordered" evidence="5">
    <location>
        <begin position="130"/>
        <end position="161"/>
    </location>
</feature>
<dbReference type="InterPro" id="IPR043451">
    <property type="entry name" value="Myocardin-like"/>
</dbReference>
<evidence type="ECO:0000313" key="6">
    <source>
        <dbReference type="EMBL" id="KAA1089357.1"/>
    </source>
</evidence>
<feature type="region of interest" description="Disordered" evidence="5">
    <location>
        <begin position="50"/>
        <end position="82"/>
    </location>
</feature>
<comment type="subcellular location">
    <subcellularLocation>
        <location evidence="1">Nucleus</location>
    </subcellularLocation>
</comment>
<organism evidence="6 7">
    <name type="scientific">Puccinia graminis f. sp. tritici</name>
    <dbReference type="NCBI Taxonomy" id="56615"/>
    <lineage>
        <taxon>Eukaryota</taxon>
        <taxon>Fungi</taxon>
        <taxon>Dikarya</taxon>
        <taxon>Basidiomycota</taxon>
        <taxon>Pucciniomycotina</taxon>
        <taxon>Pucciniomycetes</taxon>
        <taxon>Pucciniales</taxon>
        <taxon>Pucciniaceae</taxon>
        <taxon>Puccinia</taxon>
    </lineage>
</organism>